<reference evidence="2" key="1">
    <citation type="submission" date="2015-08" db="EMBL/GenBank/DDBJ databases">
        <authorList>
            <person name="Kim K.M."/>
        </authorList>
    </citation>
    <scope>NUCLEOTIDE SEQUENCE [LARGE SCALE GENOMIC DNA]</scope>
    <source>
        <strain evidence="2">KCTC 23892</strain>
    </source>
</reference>
<organism evidence="1 2">
    <name type="scientific">Kangiella sediminilitoris</name>
    <dbReference type="NCBI Taxonomy" id="1144748"/>
    <lineage>
        <taxon>Bacteria</taxon>
        <taxon>Pseudomonadati</taxon>
        <taxon>Pseudomonadota</taxon>
        <taxon>Gammaproteobacteria</taxon>
        <taxon>Kangiellales</taxon>
        <taxon>Kangiellaceae</taxon>
        <taxon>Kangiella</taxon>
    </lineage>
</organism>
<evidence type="ECO:0000313" key="1">
    <source>
        <dbReference type="EMBL" id="AOE49288.1"/>
    </source>
</evidence>
<proteinExistence type="predicted"/>
<name>A0A1B3B911_9GAMM</name>
<keyword evidence="2" id="KW-1185">Reference proteome</keyword>
<dbReference type="Proteomes" id="UP000094147">
    <property type="component" value="Chromosome"/>
</dbReference>
<protein>
    <submittedName>
        <fullName evidence="1">Uncharacterized protein</fullName>
    </submittedName>
</protein>
<dbReference type="OrthoDB" id="6195742at2"/>
<gene>
    <name evidence="1" type="ORF">KS2013_564</name>
</gene>
<dbReference type="KEGG" id="ksd:KS2013_564"/>
<dbReference type="RefSeq" id="WP_068989428.1">
    <property type="nucleotide sequence ID" value="NZ_CP012418.1"/>
</dbReference>
<dbReference type="AlphaFoldDB" id="A0A1B3B911"/>
<dbReference type="EMBL" id="CP012418">
    <property type="protein sequence ID" value="AOE49288.1"/>
    <property type="molecule type" value="Genomic_DNA"/>
</dbReference>
<evidence type="ECO:0000313" key="2">
    <source>
        <dbReference type="Proteomes" id="UP000094147"/>
    </source>
</evidence>
<sequence>MSKLTILAGDFPVGAGRFTFRNFTLPGDKNHYLCETVSANQITAINPATEKLLMLLDTDEDAKKLFEKTKDDQTFFMVKLKDGRRFVAGTDETTFKKILNVVKREIDTPMDEAPSAA</sequence>
<accession>A0A1B3B911</accession>